<protein>
    <submittedName>
        <fullName evidence="2">Uncharacterized protein</fullName>
    </submittedName>
</protein>
<reference evidence="2" key="1">
    <citation type="journal article" date="2021" name="IMA Fungus">
        <title>Genomic characterization of three marine fungi, including Emericellopsis atlantica sp. nov. with signatures of a generalist lifestyle and marine biomass degradation.</title>
        <authorList>
            <person name="Hagestad O.C."/>
            <person name="Hou L."/>
            <person name="Andersen J.H."/>
            <person name="Hansen E.H."/>
            <person name="Altermark B."/>
            <person name="Li C."/>
            <person name="Kuhnert E."/>
            <person name="Cox R.J."/>
            <person name="Crous P.W."/>
            <person name="Spatafora J.W."/>
            <person name="Lail K."/>
            <person name="Amirebrahimi M."/>
            <person name="Lipzen A."/>
            <person name="Pangilinan J."/>
            <person name="Andreopoulos W."/>
            <person name="Hayes R.D."/>
            <person name="Ng V."/>
            <person name="Grigoriev I.V."/>
            <person name="Jackson S.A."/>
            <person name="Sutton T.D.S."/>
            <person name="Dobson A.D.W."/>
            <person name="Rama T."/>
        </authorList>
    </citation>
    <scope>NUCLEOTIDE SEQUENCE</scope>
    <source>
        <strain evidence="2">TRa018bII</strain>
    </source>
</reference>
<keyword evidence="1" id="KW-0732">Signal</keyword>
<proteinExistence type="predicted"/>
<accession>A0A9P8C6K3</accession>
<sequence length="79" mass="8847">MEHTIMLFSLIATIAGDESSATYTFEMLISKWRSEEPAPTFGFYTSSINWSSCGILASAYKSGGWREPCGHLAKFDNYH</sequence>
<dbReference type="Proteomes" id="UP000824998">
    <property type="component" value="Unassembled WGS sequence"/>
</dbReference>
<feature type="chain" id="PRO_5040412768" evidence="1">
    <location>
        <begin position="17"/>
        <end position="79"/>
    </location>
</feature>
<dbReference type="AlphaFoldDB" id="A0A9P8C6K3"/>
<name>A0A9P8C6K3_9HELO</name>
<evidence type="ECO:0000313" key="3">
    <source>
        <dbReference type="Proteomes" id="UP000824998"/>
    </source>
</evidence>
<feature type="signal peptide" evidence="1">
    <location>
        <begin position="1"/>
        <end position="16"/>
    </location>
</feature>
<organism evidence="2 3">
    <name type="scientific">Amylocarpus encephaloides</name>
    <dbReference type="NCBI Taxonomy" id="45428"/>
    <lineage>
        <taxon>Eukaryota</taxon>
        <taxon>Fungi</taxon>
        <taxon>Dikarya</taxon>
        <taxon>Ascomycota</taxon>
        <taxon>Pezizomycotina</taxon>
        <taxon>Leotiomycetes</taxon>
        <taxon>Helotiales</taxon>
        <taxon>Helotiales incertae sedis</taxon>
        <taxon>Amylocarpus</taxon>
    </lineage>
</organism>
<comment type="caution">
    <text evidence="2">The sequence shown here is derived from an EMBL/GenBank/DDBJ whole genome shotgun (WGS) entry which is preliminary data.</text>
</comment>
<evidence type="ECO:0000313" key="2">
    <source>
        <dbReference type="EMBL" id="KAG9235410.1"/>
    </source>
</evidence>
<evidence type="ECO:0000256" key="1">
    <source>
        <dbReference type="SAM" id="SignalP"/>
    </source>
</evidence>
<keyword evidence="3" id="KW-1185">Reference proteome</keyword>
<gene>
    <name evidence="2" type="ORF">BJ875DRAFT_459100</name>
</gene>
<dbReference type="EMBL" id="MU251432">
    <property type="protein sequence ID" value="KAG9235410.1"/>
    <property type="molecule type" value="Genomic_DNA"/>
</dbReference>